<keyword evidence="11" id="KW-1185">Reference proteome</keyword>
<evidence type="ECO:0000256" key="3">
    <source>
        <dbReference type="ARBA" id="ARBA00022737"/>
    </source>
</evidence>
<dbReference type="Pfam" id="PF01966">
    <property type="entry name" value="HD"/>
    <property type="match status" value="1"/>
</dbReference>
<comment type="domain">
    <text evidence="7">Has four distinct domains: an N-terminal nucleotidyltransferase (NT) domain responsible for UTase activity, a central HD domain that encodes UR activity, and two C-terminal ACT domains that seem to have a role in glutamine sensing.</text>
</comment>
<evidence type="ECO:0000256" key="7">
    <source>
        <dbReference type="HAMAP-Rule" id="MF_00277"/>
    </source>
</evidence>
<dbReference type="InterPro" id="IPR005105">
    <property type="entry name" value="GlnD_Uridyltrans_N"/>
</dbReference>
<sequence>MTNRFDHLPARRAIIDRRAIADALDALQAADTLALRLAATPVLRAALAAGRDEIARRLTESPSAGNEIAASYAFLTDQILRLVFDFTTQRLYPLSNPSAGERLTLAAVGGYGRGEMALHSDIDIAFLTPWKQAAWAEQVIESMLYTLWDLGLKVGHSSRSLDEMVRMANSDLTIRTALLEARYVWGDQPLYDEAARRFDTQVVAGTARAFVAEKLGERNARHERMGDSRYVVEPNLKEGKGGLRDLHALFWIGKYAYQVRDVGDLVERGLFTAQELKRFRKAENFLWAVRCHLHVLSRRAEDRLTFDVQSEIARRMRYADRPGKSAVERFMQHYFLIAKEVGDLTAIFLAHLDETFAAKGRRFGITLTGRKPRKLEGFVLDRGRLAAPSDGFFAEDPVRLLQMFALADLHALEIHPLTLRMAGRDAKMIDARVRADPEANRHFMHVLASKRDPERVLRTMNEAGIFGRFVPDFGRVVAQMQFDMYHHYTVDEHTLRAIGLLSRIERGLLEDQHPGAAKILEQVVCRRAVYVAVLLHDIAKGRGGDHSVLGADVARKLCPRFGMTPAETETVAWLVEQHLLMSAVAFKRDLSDFKTILDFAERVQSPERLRQLLLLTTVDIRAVGPGVWNDWKRQLLGTLFAGAEEVLRLGHQQRGRIERINLKQDELGAQLGWGRALFDVYRKRFPDSYWVAEGGDILARNARLIAAADAAEQPLSIETQPDASRGATLVTIYAADHPGLFYRIAGAIHLAGASIIDARIHTTRDGMAIDNLLVQDPFGKPFDDPMRLRRLETAIEDALANRSQLAAKLATKPSHRTRADAFVVAPNVLIDNKASNRYTVVEVNAHDRPALLHALAHALFQAKVTIRSAHVATYGTRAVDTFYLTDLIGDKIDGAARLRTLERLLLAAAGGKPIEEEAPRPKEKAKVSA</sequence>
<dbReference type="InterPro" id="IPR010043">
    <property type="entry name" value="UTase/UR"/>
</dbReference>
<dbReference type="SUPFAM" id="SSF81301">
    <property type="entry name" value="Nucleotidyltransferase"/>
    <property type="match status" value="1"/>
</dbReference>
<dbReference type="Gene3D" id="3.30.70.260">
    <property type="match status" value="1"/>
</dbReference>
<dbReference type="RefSeq" id="WP_303544163.1">
    <property type="nucleotide sequence ID" value="NZ_JAUOTP010000007.1"/>
</dbReference>
<evidence type="ECO:0000256" key="2">
    <source>
        <dbReference type="ARBA" id="ARBA00022695"/>
    </source>
</evidence>
<feature type="domain" description="HD" evidence="9">
    <location>
        <begin position="490"/>
        <end position="606"/>
    </location>
</feature>
<comment type="caution">
    <text evidence="10">The sequence shown here is derived from an EMBL/GenBank/DDBJ whole genome shotgun (WGS) entry which is preliminary data.</text>
</comment>
<dbReference type="CDD" id="cd04900">
    <property type="entry name" value="ACT_UUR-like_1"/>
    <property type="match status" value="1"/>
</dbReference>
<dbReference type="PANTHER" id="PTHR47320:SF1">
    <property type="entry name" value="BIFUNCTIONAL URIDYLYLTRANSFERASE_URIDYLYL-REMOVING ENZYME"/>
    <property type="match status" value="1"/>
</dbReference>
<comment type="catalytic activity">
    <reaction evidence="7">
        <text>[protein-PII]-L-tyrosine + UTP = [protein-PII]-uridylyl-L-tyrosine + diphosphate</text>
        <dbReference type="Rhea" id="RHEA:13673"/>
        <dbReference type="Rhea" id="RHEA-COMP:12147"/>
        <dbReference type="Rhea" id="RHEA-COMP:12148"/>
        <dbReference type="ChEBI" id="CHEBI:33019"/>
        <dbReference type="ChEBI" id="CHEBI:46398"/>
        <dbReference type="ChEBI" id="CHEBI:46858"/>
        <dbReference type="ChEBI" id="CHEBI:90602"/>
        <dbReference type="EC" id="2.7.7.59"/>
    </reaction>
</comment>
<name>A0ABT8YBP8_9SPHN</name>
<dbReference type="PROSITE" id="PS51831">
    <property type="entry name" value="HD"/>
    <property type="match status" value="1"/>
</dbReference>
<dbReference type="EMBL" id="JAUOTP010000007">
    <property type="protein sequence ID" value="MDO6415757.1"/>
    <property type="molecule type" value="Genomic_DNA"/>
</dbReference>
<dbReference type="EC" id="2.7.7.59" evidence="7"/>
<dbReference type="Proteomes" id="UP001169764">
    <property type="component" value="Unassembled WGS sequence"/>
</dbReference>
<dbReference type="Pfam" id="PF03445">
    <property type="entry name" value="DUF294"/>
    <property type="match status" value="1"/>
</dbReference>
<comment type="similarity">
    <text evidence="7">Belongs to the GlnD family.</text>
</comment>
<dbReference type="SUPFAM" id="SSF55021">
    <property type="entry name" value="ACT-like"/>
    <property type="match status" value="2"/>
</dbReference>
<evidence type="ECO:0000259" key="9">
    <source>
        <dbReference type="PROSITE" id="PS51831"/>
    </source>
</evidence>
<dbReference type="SUPFAM" id="SSF81593">
    <property type="entry name" value="Nucleotidyltransferase substrate binding subunit/domain"/>
    <property type="match status" value="1"/>
</dbReference>
<dbReference type="PROSITE" id="PS51671">
    <property type="entry name" value="ACT"/>
    <property type="match status" value="2"/>
</dbReference>
<dbReference type="CDD" id="cd00077">
    <property type="entry name" value="HDc"/>
    <property type="match status" value="1"/>
</dbReference>
<dbReference type="InterPro" id="IPR003607">
    <property type="entry name" value="HD/PDEase_dom"/>
</dbReference>
<dbReference type="PANTHER" id="PTHR47320">
    <property type="entry name" value="BIFUNCTIONAL URIDYLYLTRANSFERASE/URIDYLYL-REMOVING ENZYME"/>
    <property type="match status" value="1"/>
</dbReference>
<reference evidence="10" key="1">
    <citation type="submission" date="2023-07" db="EMBL/GenBank/DDBJ databases">
        <authorList>
            <person name="Kim M."/>
        </authorList>
    </citation>
    <scope>NUCLEOTIDE SEQUENCE</scope>
    <source>
        <strain evidence="10">BIUV-7</strain>
    </source>
</reference>
<dbReference type="EC" id="3.1.4.-" evidence="7"/>
<dbReference type="NCBIfam" id="TIGR01693">
    <property type="entry name" value="UTase_glnD"/>
    <property type="match status" value="1"/>
</dbReference>
<dbReference type="InterPro" id="IPR043519">
    <property type="entry name" value="NT_sf"/>
</dbReference>
<comment type="catalytic activity">
    <reaction evidence="7">
        <text>[protein-PII]-uridylyl-L-tyrosine + H2O = [protein-PII]-L-tyrosine + UMP + H(+)</text>
        <dbReference type="Rhea" id="RHEA:48600"/>
        <dbReference type="Rhea" id="RHEA-COMP:12147"/>
        <dbReference type="Rhea" id="RHEA-COMP:12148"/>
        <dbReference type="ChEBI" id="CHEBI:15377"/>
        <dbReference type="ChEBI" id="CHEBI:15378"/>
        <dbReference type="ChEBI" id="CHEBI:46858"/>
        <dbReference type="ChEBI" id="CHEBI:57865"/>
        <dbReference type="ChEBI" id="CHEBI:90602"/>
    </reaction>
</comment>
<keyword evidence="4 7" id="KW-0378">Hydrolase</keyword>
<evidence type="ECO:0000256" key="1">
    <source>
        <dbReference type="ARBA" id="ARBA00022679"/>
    </source>
</evidence>
<dbReference type="HAMAP" id="MF_00277">
    <property type="entry name" value="PII_uridylyl_transf"/>
    <property type="match status" value="1"/>
</dbReference>
<accession>A0ABT8YBP8</accession>
<dbReference type="CDD" id="cd05401">
    <property type="entry name" value="NT_GlnE_GlnD_like"/>
    <property type="match status" value="1"/>
</dbReference>
<dbReference type="InterPro" id="IPR002912">
    <property type="entry name" value="ACT_dom"/>
</dbReference>
<dbReference type="NCBIfam" id="NF003467">
    <property type="entry name" value="PRK05092.1"/>
    <property type="match status" value="1"/>
</dbReference>
<dbReference type="PIRSF" id="PIRSF006288">
    <property type="entry name" value="PII_uridyltransf"/>
    <property type="match status" value="1"/>
</dbReference>
<proteinExistence type="inferred from homology"/>
<feature type="region of interest" description="Uridylyltransferase" evidence="7">
    <location>
        <begin position="1"/>
        <end position="372"/>
    </location>
</feature>
<dbReference type="SMART" id="SM00471">
    <property type="entry name" value="HDc"/>
    <property type="match status" value="1"/>
</dbReference>
<feature type="domain" description="ACT" evidence="8">
    <location>
        <begin position="729"/>
        <end position="805"/>
    </location>
</feature>
<keyword evidence="5 7" id="KW-0460">Magnesium</keyword>
<dbReference type="InterPro" id="IPR045865">
    <property type="entry name" value="ACT-like_dom_sf"/>
</dbReference>
<evidence type="ECO:0000256" key="5">
    <source>
        <dbReference type="ARBA" id="ARBA00022842"/>
    </source>
</evidence>
<keyword evidence="1 7" id="KW-0808">Transferase</keyword>
<organism evidence="10 11">
    <name type="scientific">Sphingomonas natans</name>
    <dbReference type="NCBI Taxonomy" id="3063330"/>
    <lineage>
        <taxon>Bacteria</taxon>
        <taxon>Pseudomonadati</taxon>
        <taxon>Pseudomonadota</taxon>
        <taxon>Alphaproteobacteria</taxon>
        <taxon>Sphingomonadales</taxon>
        <taxon>Sphingomonadaceae</taxon>
        <taxon>Sphingomonas</taxon>
    </lineage>
</organism>
<dbReference type="Gene3D" id="3.30.460.10">
    <property type="entry name" value="Beta Polymerase, domain 2"/>
    <property type="match status" value="1"/>
</dbReference>
<evidence type="ECO:0000259" key="8">
    <source>
        <dbReference type="PROSITE" id="PS51671"/>
    </source>
</evidence>
<feature type="domain" description="ACT" evidence="8">
    <location>
        <begin position="840"/>
        <end position="916"/>
    </location>
</feature>
<protein>
    <recommendedName>
        <fullName evidence="7">Bifunctional uridylyltransferase/uridylyl-removing enzyme</fullName>
        <shortName evidence="7">UTase/UR</shortName>
    </recommendedName>
    <alternativeName>
        <fullName evidence="7">Bifunctional [protein-PII] modification enzyme</fullName>
    </alternativeName>
    <alternativeName>
        <fullName evidence="7">Bifunctional nitrogen sensor protein</fullName>
    </alternativeName>
    <domain>
        <recommendedName>
            <fullName evidence="7">[Protein-PII] uridylyltransferase</fullName>
            <shortName evidence="7">PII uridylyltransferase</shortName>
            <shortName evidence="7">UTase</shortName>
            <ecNumber evidence="7">2.7.7.59</ecNumber>
        </recommendedName>
    </domain>
    <domain>
        <recommendedName>
            <fullName evidence="7">[Protein-PII]-UMP uridylyl-removing enzyme</fullName>
            <shortName evidence="7">UR</shortName>
            <ecNumber evidence="7">3.1.4.-</ecNumber>
        </recommendedName>
    </domain>
</protein>
<comment type="caution">
    <text evidence="7">Lacks conserved residue(s) required for the propagation of feature annotation.</text>
</comment>
<comment type="activity regulation">
    <text evidence="7">Uridylyltransferase (UTase) activity is inhibited by glutamine, while glutamine activates uridylyl-removing (UR) activity.</text>
</comment>
<comment type="function">
    <text evidence="7">Modifies, by uridylylation and deuridylylation, the PII regulatory proteins (GlnB and homologs), in response to the nitrogen status of the cell that GlnD senses through the glutamine level. Under low glutamine levels, catalyzes the conversion of the PII proteins and UTP to PII-UMP and PPi, while under higher glutamine levels, GlnD hydrolyzes PII-UMP to PII and UMP (deuridylylation). Thus, controls uridylylation state and activity of the PII proteins, and plays an important role in the regulation of nitrogen metabolism.</text>
</comment>
<keyword evidence="3" id="KW-0677">Repeat</keyword>
<dbReference type="GO" id="GO:0008773">
    <property type="term" value="F:[protein-PII] uridylyltransferase activity"/>
    <property type="evidence" value="ECO:0007669"/>
    <property type="project" value="UniProtKB-EC"/>
</dbReference>
<dbReference type="Gene3D" id="1.10.3090.10">
    <property type="entry name" value="cca-adding enzyme, domain 2"/>
    <property type="match status" value="1"/>
</dbReference>
<gene>
    <name evidence="7" type="primary">glnD</name>
    <name evidence="10" type="ORF">Q4F19_15305</name>
</gene>
<evidence type="ECO:0000313" key="11">
    <source>
        <dbReference type="Proteomes" id="UP001169764"/>
    </source>
</evidence>
<keyword evidence="6 7" id="KW-0511">Multifunctional enzyme</keyword>
<evidence type="ECO:0000313" key="10">
    <source>
        <dbReference type="EMBL" id="MDO6415757.1"/>
    </source>
</evidence>
<dbReference type="InterPro" id="IPR006674">
    <property type="entry name" value="HD_domain"/>
</dbReference>
<comment type="cofactor">
    <cofactor evidence="7">
        <name>Mg(2+)</name>
        <dbReference type="ChEBI" id="CHEBI:18420"/>
    </cofactor>
</comment>
<evidence type="ECO:0000256" key="6">
    <source>
        <dbReference type="ARBA" id="ARBA00023268"/>
    </source>
</evidence>
<dbReference type="Pfam" id="PF08335">
    <property type="entry name" value="GlnD_UR_UTase"/>
    <property type="match status" value="1"/>
</dbReference>
<dbReference type="InterPro" id="IPR013546">
    <property type="entry name" value="PII_UdlTrfase/GS_AdlTrfase"/>
</dbReference>
<dbReference type="SUPFAM" id="SSF81891">
    <property type="entry name" value="Poly A polymerase C-terminal region-like"/>
    <property type="match status" value="1"/>
</dbReference>
<evidence type="ECO:0000256" key="4">
    <source>
        <dbReference type="ARBA" id="ARBA00022801"/>
    </source>
</evidence>
<keyword evidence="2 7" id="KW-0548">Nucleotidyltransferase</keyword>